<dbReference type="AlphaFoldDB" id="A0A0C3BSJ8"/>
<protein>
    <recommendedName>
        <fullName evidence="4">Cytochrome c oxidase assembly protein COX20, mitochondrial</fullName>
    </recommendedName>
</protein>
<dbReference type="EMBL" id="KN832975">
    <property type="protein sequence ID" value="KIM89508.1"/>
    <property type="molecule type" value="Genomic_DNA"/>
</dbReference>
<dbReference type="HOGENOM" id="CLU_2146801_0_0_1"/>
<dbReference type="Proteomes" id="UP000054166">
    <property type="component" value="Unassembled WGS sequence"/>
</dbReference>
<reference evidence="2 3" key="1">
    <citation type="submission" date="2014-04" db="EMBL/GenBank/DDBJ databases">
        <authorList>
            <consortium name="DOE Joint Genome Institute"/>
            <person name="Kuo A."/>
            <person name="Tarkka M."/>
            <person name="Buscot F."/>
            <person name="Kohler A."/>
            <person name="Nagy L.G."/>
            <person name="Floudas D."/>
            <person name="Copeland A."/>
            <person name="Barry K.W."/>
            <person name="Cichocki N."/>
            <person name="Veneault-Fourrey C."/>
            <person name="LaButti K."/>
            <person name="Lindquist E.A."/>
            <person name="Lipzen A."/>
            <person name="Lundell T."/>
            <person name="Morin E."/>
            <person name="Murat C."/>
            <person name="Sun H."/>
            <person name="Tunlid A."/>
            <person name="Henrissat B."/>
            <person name="Grigoriev I.V."/>
            <person name="Hibbett D.S."/>
            <person name="Martin F."/>
            <person name="Nordberg H.P."/>
            <person name="Cantor M.N."/>
            <person name="Hua S.X."/>
        </authorList>
    </citation>
    <scope>NUCLEOTIDE SEQUENCE [LARGE SCALE GENOMIC DNA]</scope>
    <source>
        <strain evidence="2 3">F 1598</strain>
    </source>
</reference>
<gene>
    <name evidence="2" type="ORF">PILCRDRAFT_813444</name>
</gene>
<accession>A0A0C3BSJ8</accession>
<sequence length="112" mass="12349">MSQPSSNQPKEIPPPDNRSIRTRFLQFRSNPCTTESLLSAGLAGAGVGLIRSFSGGTQIGRIWGGATFCVMAVWSRWLCEYRENVDNMYINMPKDMSKKNEEGTTAATDRAS</sequence>
<proteinExistence type="predicted"/>
<organism evidence="2 3">
    <name type="scientific">Piloderma croceum (strain F 1598)</name>
    <dbReference type="NCBI Taxonomy" id="765440"/>
    <lineage>
        <taxon>Eukaryota</taxon>
        <taxon>Fungi</taxon>
        <taxon>Dikarya</taxon>
        <taxon>Basidiomycota</taxon>
        <taxon>Agaricomycotina</taxon>
        <taxon>Agaricomycetes</taxon>
        <taxon>Agaricomycetidae</taxon>
        <taxon>Atheliales</taxon>
        <taxon>Atheliaceae</taxon>
        <taxon>Piloderma</taxon>
    </lineage>
</organism>
<dbReference type="InParanoid" id="A0A0C3BSJ8"/>
<evidence type="ECO:0000313" key="2">
    <source>
        <dbReference type="EMBL" id="KIM89508.1"/>
    </source>
</evidence>
<evidence type="ECO:0008006" key="4">
    <source>
        <dbReference type="Google" id="ProtNLM"/>
    </source>
</evidence>
<evidence type="ECO:0000313" key="3">
    <source>
        <dbReference type="Proteomes" id="UP000054166"/>
    </source>
</evidence>
<reference evidence="3" key="2">
    <citation type="submission" date="2015-01" db="EMBL/GenBank/DDBJ databases">
        <title>Evolutionary Origins and Diversification of the Mycorrhizal Mutualists.</title>
        <authorList>
            <consortium name="DOE Joint Genome Institute"/>
            <consortium name="Mycorrhizal Genomics Consortium"/>
            <person name="Kohler A."/>
            <person name="Kuo A."/>
            <person name="Nagy L.G."/>
            <person name="Floudas D."/>
            <person name="Copeland A."/>
            <person name="Barry K.W."/>
            <person name="Cichocki N."/>
            <person name="Veneault-Fourrey C."/>
            <person name="LaButti K."/>
            <person name="Lindquist E.A."/>
            <person name="Lipzen A."/>
            <person name="Lundell T."/>
            <person name="Morin E."/>
            <person name="Murat C."/>
            <person name="Riley R."/>
            <person name="Ohm R."/>
            <person name="Sun H."/>
            <person name="Tunlid A."/>
            <person name="Henrissat B."/>
            <person name="Grigoriev I.V."/>
            <person name="Hibbett D.S."/>
            <person name="Martin F."/>
        </authorList>
    </citation>
    <scope>NUCLEOTIDE SEQUENCE [LARGE SCALE GENOMIC DNA]</scope>
    <source>
        <strain evidence="3">F 1598</strain>
    </source>
</reference>
<keyword evidence="3" id="KW-1185">Reference proteome</keyword>
<evidence type="ECO:0000256" key="1">
    <source>
        <dbReference type="SAM" id="MobiDB-lite"/>
    </source>
</evidence>
<name>A0A0C3BSJ8_PILCF</name>
<feature type="region of interest" description="Disordered" evidence="1">
    <location>
        <begin position="1"/>
        <end position="20"/>
    </location>
</feature>